<protein>
    <submittedName>
        <fullName evidence="9">ABC transporter permease</fullName>
    </submittedName>
</protein>
<dbReference type="Pfam" id="PF12911">
    <property type="entry name" value="OppC_N"/>
    <property type="match status" value="1"/>
</dbReference>
<feature type="transmembrane region" description="Helical" evidence="7">
    <location>
        <begin position="248"/>
        <end position="269"/>
    </location>
</feature>
<dbReference type="SUPFAM" id="SSF161098">
    <property type="entry name" value="MetI-like"/>
    <property type="match status" value="1"/>
</dbReference>
<name>A0ABY5JS43_9BACI</name>
<dbReference type="PANTHER" id="PTHR43386">
    <property type="entry name" value="OLIGOPEPTIDE TRANSPORT SYSTEM PERMEASE PROTEIN APPC"/>
    <property type="match status" value="1"/>
</dbReference>
<dbReference type="CDD" id="cd06261">
    <property type="entry name" value="TM_PBP2"/>
    <property type="match status" value="1"/>
</dbReference>
<dbReference type="RefSeq" id="WP_256707512.1">
    <property type="nucleotide sequence ID" value="NZ_CP101914.1"/>
</dbReference>
<evidence type="ECO:0000256" key="2">
    <source>
        <dbReference type="ARBA" id="ARBA00022448"/>
    </source>
</evidence>
<evidence type="ECO:0000256" key="6">
    <source>
        <dbReference type="ARBA" id="ARBA00023136"/>
    </source>
</evidence>
<evidence type="ECO:0000256" key="3">
    <source>
        <dbReference type="ARBA" id="ARBA00022475"/>
    </source>
</evidence>
<organism evidence="9 10">
    <name type="scientific">Oceanobacillus jeddahense</name>
    <dbReference type="NCBI Taxonomy" id="1462527"/>
    <lineage>
        <taxon>Bacteria</taxon>
        <taxon>Bacillati</taxon>
        <taxon>Bacillota</taxon>
        <taxon>Bacilli</taxon>
        <taxon>Bacillales</taxon>
        <taxon>Bacillaceae</taxon>
        <taxon>Oceanobacillus</taxon>
    </lineage>
</organism>
<dbReference type="InterPro" id="IPR035906">
    <property type="entry name" value="MetI-like_sf"/>
</dbReference>
<comment type="similarity">
    <text evidence="7">Belongs to the binding-protein-dependent transport system permease family.</text>
</comment>
<feature type="transmembrane region" description="Helical" evidence="7">
    <location>
        <begin position="115"/>
        <end position="137"/>
    </location>
</feature>
<dbReference type="PANTHER" id="PTHR43386:SF1">
    <property type="entry name" value="D,D-DIPEPTIDE TRANSPORT SYSTEM PERMEASE PROTEIN DDPC-RELATED"/>
    <property type="match status" value="1"/>
</dbReference>
<proteinExistence type="inferred from homology"/>
<evidence type="ECO:0000313" key="10">
    <source>
        <dbReference type="Proteomes" id="UP001059773"/>
    </source>
</evidence>
<feature type="transmembrane region" description="Helical" evidence="7">
    <location>
        <begin position="193"/>
        <end position="215"/>
    </location>
</feature>
<comment type="subcellular location">
    <subcellularLocation>
        <location evidence="1 7">Cell membrane</location>
        <topology evidence="1 7">Multi-pass membrane protein</topology>
    </subcellularLocation>
</comment>
<dbReference type="Pfam" id="PF00528">
    <property type="entry name" value="BPD_transp_1"/>
    <property type="match status" value="1"/>
</dbReference>
<keyword evidence="6 7" id="KW-0472">Membrane</keyword>
<evidence type="ECO:0000256" key="7">
    <source>
        <dbReference type="RuleBase" id="RU363032"/>
    </source>
</evidence>
<keyword evidence="5 7" id="KW-1133">Transmembrane helix</keyword>
<evidence type="ECO:0000256" key="4">
    <source>
        <dbReference type="ARBA" id="ARBA00022692"/>
    </source>
</evidence>
<dbReference type="Gene3D" id="1.10.3720.10">
    <property type="entry name" value="MetI-like"/>
    <property type="match status" value="1"/>
</dbReference>
<dbReference type="InterPro" id="IPR025966">
    <property type="entry name" value="OppC_N"/>
</dbReference>
<sequence>MTKKEKHRRYKLLFLNLPFITLIIFIILAVFGDLIAPFDPNQQNLLERFSPPAWMEGSSQSHILGTDHLGRDLLSRIIIGSQVSIVVGLCAMFISGLLGTLIGLLSGYYKTIDQLFMRIADIQLAFPTILLALAIIAVVGGSLSNLIIILGVTGWVPYARVVRSEVYSLRTNDFVTAAKTIGVRDKRILYKHILPNILAPVTTIATFQVASAIIAESSLSFLGLGVPVNTPSWGNILSEGQLYMESSWWISVFPGLCIVLVVLSINILGDRWRDIFNPKSSTN</sequence>
<dbReference type="InterPro" id="IPR000515">
    <property type="entry name" value="MetI-like"/>
</dbReference>
<dbReference type="InterPro" id="IPR050366">
    <property type="entry name" value="BP-dependent_transpt_permease"/>
</dbReference>
<feature type="domain" description="ABC transmembrane type-1" evidence="8">
    <location>
        <begin position="81"/>
        <end position="269"/>
    </location>
</feature>
<feature type="transmembrane region" description="Helical" evidence="7">
    <location>
        <begin position="12"/>
        <end position="36"/>
    </location>
</feature>
<evidence type="ECO:0000256" key="1">
    <source>
        <dbReference type="ARBA" id="ARBA00004651"/>
    </source>
</evidence>
<keyword evidence="2 7" id="KW-0813">Transport</keyword>
<reference evidence="9" key="1">
    <citation type="submission" date="2022-07" db="EMBL/GenBank/DDBJ databases">
        <title>FELIX.</title>
        <authorList>
            <person name="Wan K.H."/>
            <person name="Park S."/>
            <person name="Lawrence Q."/>
            <person name="Eichenberger J.P."/>
            <person name="Booth B.W."/>
            <person name="Piaggio A.J."/>
            <person name="Chandler J.C."/>
            <person name="Franklin A.B."/>
            <person name="Celniker S.E."/>
        </authorList>
    </citation>
    <scope>NUCLEOTIDE SEQUENCE</scope>
    <source>
        <strain evidence="9">QA-1986 374</strain>
    </source>
</reference>
<dbReference type="Proteomes" id="UP001059773">
    <property type="component" value="Chromosome"/>
</dbReference>
<feature type="transmembrane region" description="Helical" evidence="7">
    <location>
        <begin position="143"/>
        <end position="162"/>
    </location>
</feature>
<keyword evidence="3" id="KW-1003">Cell membrane</keyword>
<gene>
    <name evidence="9" type="ORF">NP439_19805</name>
</gene>
<evidence type="ECO:0000259" key="8">
    <source>
        <dbReference type="PROSITE" id="PS50928"/>
    </source>
</evidence>
<accession>A0ABY5JS43</accession>
<keyword evidence="10" id="KW-1185">Reference proteome</keyword>
<dbReference type="EMBL" id="CP101914">
    <property type="protein sequence ID" value="UUI02262.1"/>
    <property type="molecule type" value="Genomic_DNA"/>
</dbReference>
<dbReference type="PROSITE" id="PS50928">
    <property type="entry name" value="ABC_TM1"/>
    <property type="match status" value="1"/>
</dbReference>
<keyword evidence="4 7" id="KW-0812">Transmembrane</keyword>
<evidence type="ECO:0000313" key="9">
    <source>
        <dbReference type="EMBL" id="UUI02262.1"/>
    </source>
</evidence>
<evidence type="ECO:0000256" key="5">
    <source>
        <dbReference type="ARBA" id="ARBA00022989"/>
    </source>
</evidence>
<feature type="transmembrane region" description="Helical" evidence="7">
    <location>
        <begin position="77"/>
        <end position="103"/>
    </location>
</feature>